<dbReference type="Proteomes" id="UP001432322">
    <property type="component" value="Unassembled WGS sequence"/>
</dbReference>
<sequence>LCVHSRRGDFLSSYEQAASSTTFTLPAIQFVLRELNSTKNPLVIMIGDDLQWQSDVTEQIKN</sequence>
<evidence type="ECO:0000313" key="2">
    <source>
        <dbReference type="Proteomes" id="UP001432322"/>
    </source>
</evidence>
<feature type="non-terminal residue" evidence="1">
    <location>
        <position position="1"/>
    </location>
</feature>
<evidence type="ECO:0000313" key="1">
    <source>
        <dbReference type="EMBL" id="GMT12213.1"/>
    </source>
</evidence>
<keyword evidence="2" id="KW-1185">Reference proteome</keyword>
<dbReference type="EMBL" id="BTSY01000001">
    <property type="protein sequence ID" value="GMT12213.1"/>
    <property type="molecule type" value="Genomic_DNA"/>
</dbReference>
<accession>A0AAV5UZK4</accession>
<proteinExistence type="predicted"/>
<comment type="caution">
    <text evidence="1">The sequence shown here is derived from an EMBL/GenBank/DDBJ whole genome shotgun (WGS) entry which is preliminary data.</text>
</comment>
<dbReference type="AlphaFoldDB" id="A0AAV5UZK4"/>
<protein>
    <submittedName>
        <fullName evidence="1">Uncharacterized protein</fullName>
    </submittedName>
</protein>
<organism evidence="1 2">
    <name type="scientific">Pristionchus fissidentatus</name>
    <dbReference type="NCBI Taxonomy" id="1538716"/>
    <lineage>
        <taxon>Eukaryota</taxon>
        <taxon>Metazoa</taxon>
        <taxon>Ecdysozoa</taxon>
        <taxon>Nematoda</taxon>
        <taxon>Chromadorea</taxon>
        <taxon>Rhabditida</taxon>
        <taxon>Rhabditina</taxon>
        <taxon>Diplogasteromorpha</taxon>
        <taxon>Diplogasteroidea</taxon>
        <taxon>Neodiplogasteridae</taxon>
        <taxon>Pristionchus</taxon>
    </lineage>
</organism>
<reference evidence="1" key="1">
    <citation type="submission" date="2023-10" db="EMBL/GenBank/DDBJ databases">
        <title>Genome assembly of Pristionchus species.</title>
        <authorList>
            <person name="Yoshida K."/>
            <person name="Sommer R.J."/>
        </authorList>
    </citation>
    <scope>NUCLEOTIDE SEQUENCE</scope>
    <source>
        <strain evidence="1">RS5133</strain>
    </source>
</reference>
<dbReference type="InterPro" id="IPR052501">
    <property type="entry name" value="Alpha-1-2_FucT"/>
</dbReference>
<name>A0AAV5UZK4_9BILA</name>
<dbReference type="PANTHER" id="PTHR22898:SF3">
    <property type="entry name" value="ALPHA-1,2-FUCOSYLTRANSFERASE-RELATED"/>
    <property type="match status" value="1"/>
</dbReference>
<dbReference type="PANTHER" id="PTHR22898">
    <property type="entry name" value="UNCHARACTERIZED GLYCOSOL TRANSFERASE-RELATED"/>
    <property type="match status" value="1"/>
</dbReference>
<gene>
    <name evidence="1" type="ORF">PFISCL1PPCAC_3510</name>
</gene>